<keyword evidence="10" id="KW-1185">Reference proteome</keyword>
<feature type="binding site" evidence="7">
    <location>
        <position position="256"/>
    </location>
    <ligand>
        <name>FMN</name>
        <dbReference type="ChEBI" id="CHEBI:58210"/>
    </ligand>
</feature>
<protein>
    <submittedName>
        <fullName evidence="9">L-lactate dehydrogenase (Cytochrome)</fullName>
    </submittedName>
</protein>
<dbReference type="EMBL" id="VFON01000001">
    <property type="protein sequence ID" value="TQL44107.1"/>
    <property type="molecule type" value="Genomic_DNA"/>
</dbReference>
<dbReference type="OrthoDB" id="9770452at2"/>
<dbReference type="RefSeq" id="WP_141887328.1">
    <property type="nucleotide sequence ID" value="NZ_BAAAUY010000011.1"/>
</dbReference>
<dbReference type="InterPro" id="IPR013785">
    <property type="entry name" value="Aldolase_TIM"/>
</dbReference>
<keyword evidence="2 7" id="KW-0285">Flavoprotein</keyword>
<dbReference type="Pfam" id="PF01070">
    <property type="entry name" value="FMN_dh"/>
    <property type="match status" value="1"/>
</dbReference>
<gene>
    <name evidence="9" type="ORF">FB468_2153</name>
</gene>
<dbReference type="PROSITE" id="PS00557">
    <property type="entry name" value="FMN_HYDROXY_ACID_DH_1"/>
    <property type="match status" value="1"/>
</dbReference>
<feature type="binding site" evidence="7">
    <location>
        <begin position="334"/>
        <end position="335"/>
    </location>
    <ligand>
        <name>FMN</name>
        <dbReference type="ChEBI" id="CHEBI:58210"/>
    </ligand>
</feature>
<dbReference type="CDD" id="cd02809">
    <property type="entry name" value="alpha_hydroxyacid_oxid_FMN"/>
    <property type="match status" value="1"/>
</dbReference>
<dbReference type="GO" id="GO:0010181">
    <property type="term" value="F:FMN binding"/>
    <property type="evidence" value="ECO:0007669"/>
    <property type="project" value="InterPro"/>
</dbReference>
<dbReference type="Gene3D" id="3.20.20.70">
    <property type="entry name" value="Aldolase class I"/>
    <property type="match status" value="1"/>
</dbReference>
<feature type="active site" description="Proton acceptor" evidence="6">
    <location>
        <position position="280"/>
    </location>
</feature>
<comment type="caution">
    <text evidence="9">The sequence shown here is derived from an EMBL/GenBank/DDBJ whole genome shotgun (WGS) entry which is preliminary data.</text>
</comment>
<dbReference type="Proteomes" id="UP000319094">
    <property type="component" value="Unassembled WGS sequence"/>
</dbReference>
<dbReference type="InterPro" id="IPR000262">
    <property type="entry name" value="FMN-dep_DH"/>
</dbReference>
<dbReference type="PANTHER" id="PTHR10578:SF107">
    <property type="entry name" value="2-HYDROXYACID OXIDASE 1"/>
    <property type="match status" value="1"/>
</dbReference>
<evidence type="ECO:0000256" key="4">
    <source>
        <dbReference type="ARBA" id="ARBA00023002"/>
    </source>
</evidence>
<dbReference type="GO" id="GO:0009060">
    <property type="term" value="P:aerobic respiration"/>
    <property type="evidence" value="ECO:0007669"/>
    <property type="project" value="TreeGrafter"/>
</dbReference>
<comment type="cofactor">
    <cofactor evidence="1">
        <name>FMN</name>
        <dbReference type="ChEBI" id="CHEBI:58210"/>
    </cofactor>
</comment>
<evidence type="ECO:0000256" key="7">
    <source>
        <dbReference type="PIRSR" id="PIRSR000138-2"/>
    </source>
</evidence>
<evidence type="ECO:0000256" key="1">
    <source>
        <dbReference type="ARBA" id="ARBA00001917"/>
    </source>
</evidence>
<sequence length="389" mass="42274">MTTSSRVVSAEDMKGAAKRRLPKMVFDFLEGGVLDEITVARNTADLRAVEFKQRTLAELEGSHTAVSMLGRQSDIPFFVSPMGMLGMMHPHADVGVARAITRAGGTFIHSAWSGVTLDEVVAAAEPGRVWGQVNYWKNREHTERHLENLRKHAIDVLVLPGDCVFGDKRERDLHHGLNNLPPRLSIPDMISCALRPAWVANILFGRKVTYGNYTINGRPLKMSQMKPWMAENEDVTVSWRDLAKTRENWQGKIVLKGVMCAEDARRALDLGVDAIFVSNHGGRQFDRQPSTVSVIEEVVEAVDGRAEVYADGGVTRGHDALAMMSAGATAVGLGRSVAYALAAGGEAAVSKLIAQLTSEFEQAMGFCGVADPALAGPEIRRNTWGGGAR</sequence>
<keyword evidence="3 7" id="KW-0288">FMN</keyword>
<dbReference type="PANTHER" id="PTHR10578">
    <property type="entry name" value="S -2-HYDROXY-ACID OXIDASE-RELATED"/>
    <property type="match status" value="1"/>
</dbReference>
<reference evidence="9 10" key="1">
    <citation type="submission" date="2019-06" db="EMBL/GenBank/DDBJ databases">
        <title>Sequencing the genomes of 1000 actinobacteria strains.</title>
        <authorList>
            <person name="Klenk H.-P."/>
        </authorList>
    </citation>
    <scope>NUCLEOTIDE SEQUENCE [LARGE SCALE GENOMIC DNA]</scope>
    <source>
        <strain evidence="9 10">DSM 8803</strain>
    </source>
</reference>
<dbReference type="InterPro" id="IPR012133">
    <property type="entry name" value="Alpha-hydoxy_acid_DH_FMN"/>
</dbReference>
<dbReference type="InterPro" id="IPR008259">
    <property type="entry name" value="FMN_hydac_DH_AS"/>
</dbReference>
<evidence type="ECO:0000259" key="8">
    <source>
        <dbReference type="PROSITE" id="PS51349"/>
    </source>
</evidence>
<accession>A0A542Y7W3</accession>
<feature type="binding site" evidence="7">
    <location>
        <position position="132"/>
    </location>
    <ligand>
        <name>glyoxylate</name>
        <dbReference type="ChEBI" id="CHEBI:36655"/>
    </ligand>
</feature>
<proteinExistence type="inferred from homology"/>
<dbReference type="PROSITE" id="PS51349">
    <property type="entry name" value="FMN_HYDROXY_ACID_DH_2"/>
    <property type="match status" value="1"/>
</dbReference>
<feature type="binding site" evidence="7">
    <location>
        <position position="283"/>
    </location>
    <ligand>
        <name>glyoxylate</name>
        <dbReference type="ChEBI" id="CHEBI:36655"/>
    </ligand>
</feature>
<dbReference type="GO" id="GO:0004459">
    <property type="term" value="F:L-lactate dehydrogenase (NAD+) activity"/>
    <property type="evidence" value="ECO:0007669"/>
    <property type="project" value="TreeGrafter"/>
</dbReference>
<evidence type="ECO:0000256" key="6">
    <source>
        <dbReference type="PIRSR" id="PIRSR000138-1"/>
    </source>
</evidence>
<dbReference type="AlphaFoldDB" id="A0A542Y7W3"/>
<name>A0A542Y7W3_9MICO</name>
<comment type="similarity">
    <text evidence="5">Belongs to the FMN-dependent alpha-hydroxy acid dehydrogenase family.</text>
</comment>
<dbReference type="SUPFAM" id="SSF51395">
    <property type="entry name" value="FMN-linked oxidoreductases"/>
    <property type="match status" value="1"/>
</dbReference>
<evidence type="ECO:0000256" key="3">
    <source>
        <dbReference type="ARBA" id="ARBA00022643"/>
    </source>
</evidence>
<organism evidence="9 10">
    <name type="scientific">Leucobacter komagatae</name>
    <dbReference type="NCBI Taxonomy" id="55969"/>
    <lineage>
        <taxon>Bacteria</taxon>
        <taxon>Bacillati</taxon>
        <taxon>Actinomycetota</taxon>
        <taxon>Actinomycetes</taxon>
        <taxon>Micrococcales</taxon>
        <taxon>Microbacteriaceae</taxon>
        <taxon>Leucobacter</taxon>
    </lineage>
</organism>
<feature type="binding site" evidence="7">
    <location>
        <position position="280"/>
    </location>
    <ligand>
        <name>glyoxylate</name>
        <dbReference type="ChEBI" id="CHEBI:36655"/>
    </ligand>
</feature>
<dbReference type="InterPro" id="IPR037396">
    <property type="entry name" value="FMN_HAD"/>
</dbReference>
<evidence type="ECO:0000313" key="9">
    <source>
        <dbReference type="EMBL" id="TQL44107.1"/>
    </source>
</evidence>
<keyword evidence="4" id="KW-0560">Oxidoreductase</keyword>
<feature type="binding site" evidence="7">
    <location>
        <begin position="81"/>
        <end position="83"/>
    </location>
    <ligand>
        <name>FMN</name>
        <dbReference type="ChEBI" id="CHEBI:58210"/>
    </ligand>
</feature>
<evidence type="ECO:0000256" key="2">
    <source>
        <dbReference type="ARBA" id="ARBA00022630"/>
    </source>
</evidence>
<feature type="binding site" evidence="7">
    <location>
        <position position="278"/>
    </location>
    <ligand>
        <name>FMN</name>
        <dbReference type="ChEBI" id="CHEBI:58210"/>
    </ligand>
</feature>
<evidence type="ECO:0000256" key="5">
    <source>
        <dbReference type="ARBA" id="ARBA00024042"/>
    </source>
</evidence>
<dbReference type="GO" id="GO:0005886">
    <property type="term" value="C:plasma membrane"/>
    <property type="evidence" value="ECO:0007669"/>
    <property type="project" value="TreeGrafter"/>
</dbReference>
<dbReference type="PIRSF" id="PIRSF000138">
    <property type="entry name" value="Al-hdrx_acd_dh"/>
    <property type="match status" value="1"/>
</dbReference>
<feature type="binding site" evidence="7">
    <location>
        <position position="110"/>
    </location>
    <ligand>
        <name>FMN</name>
        <dbReference type="ChEBI" id="CHEBI:58210"/>
    </ligand>
</feature>
<feature type="binding site" evidence="7">
    <location>
        <position position="169"/>
    </location>
    <ligand>
        <name>glyoxylate</name>
        <dbReference type="ChEBI" id="CHEBI:36655"/>
    </ligand>
</feature>
<feature type="domain" description="FMN hydroxy acid dehydrogenase" evidence="8">
    <location>
        <begin position="2"/>
        <end position="385"/>
    </location>
</feature>
<evidence type="ECO:0000313" key="10">
    <source>
        <dbReference type="Proteomes" id="UP000319094"/>
    </source>
</evidence>